<evidence type="ECO:0000313" key="2">
    <source>
        <dbReference type="Proteomes" id="UP001152320"/>
    </source>
</evidence>
<dbReference type="AlphaFoldDB" id="A0A9Q1B996"/>
<organism evidence="1 2">
    <name type="scientific">Holothuria leucospilota</name>
    <name type="common">Black long sea cucumber</name>
    <name type="synonym">Mertensiothuria leucospilota</name>
    <dbReference type="NCBI Taxonomy" id="206669"/>
    <lineage>
        <taxon>Eukaryota</taxon>
        <taxon>Metazoa</taxon>
        <taxon>Echinodermata</taxon>
        <taxon>Eleutherozoa</taxon>
        <taxon>Echinozoa</taxon>
        <taxon>Holothuroidea</taxon>
        <taxon>Aspidochirotacea</taxon>
        <taxon>Aspidochirotida</taxon>
        <taxon>Holothuriidae</taxon>
        <taxon>Holothuria</taxon>
    </lineage>
</organism>
<accession>A0A9Q1B996</accession>
<proteinExistence type="predicted"/>
<protein>
    <submittedName>
        <fullName evidence="1">Uncharacterized protein</fullName>
    </submittedName>
</protein>
<dbReference type="EMBL" id="JAIZAY010001052">
    <property type="protein sequence ID" value="KAJ8017750.1"/>
    <property type="molecule type" value="Genomic_DNA"/>
</dbReference>
<comment type="caution">
    <text evidence="1">The sequence shown here is derived from an EMBL/GenBank/DDBJ whole genome shotgun (WGS) entry which is preliminary data.</text>
</comment>
<reference evidence="1" key="1">
    <citation type="submission" date="2021-10" db="EMBL/GenBank/DDBJ databases">
        <title>Tropical sea cucumber genome reveals ecological adaptation and Cuvierian tubules defense mechanism.</title>
        <authorList>
            <person name="Chen T."/>
        </authorList>
    </citation>
    <scope>NUCLEOTIDE SEQUENCE</scope>
    <source>
        <strain evidence="1">Nanhai2018</strain>
        <tissue evidence="1">Muscle</tissue>
    </source>
</reference>
<name>A0A9Q1B996_HOLLE</name>
<evidence type="ECO:0000313" key="1">
    <source>
        <dbReference type="EMBL" id="KAJ8017750.1"/>
    </source>
</evidence>
<gene>
    <name evidence="1" type="ORF">HOLleu_44624</name>
</gene>
<dbReference type="Proteomes" id="UP001152320">
    <property type="component" value="Unassembled WGS sequence"/>
</dbReference>
<keyword evidence="2" id="KW-1185">Reference proteome</keyword>
<sequence length="61" mass="7431">MQWLEDIYVHMDEYKYAFKFSFSYFWCLTQNVSVGQKLNPEWNMRKGVVECLLHVCIKFGE</sequence>